<dbReference type="InParanoid" id="A0A164ZDW4"/>
<evidence type="ECO:0000313" key="5">
    <source>
        <dbReference type="Proteomes" id="UP000076632"/>
    </source>
</evidence>
<dbReference type="PANTHER" id="PTHR42748">
    <property type="entry name" value="NITROGEN METABOLITE REPRESSION PROTEIN NMRA FAMILY MEMBER"/>
    <property type="match status" value="1"/>
</dbReference>
<protein>
    <submittedName>
        <fullName evidence="4">NAD(P)-binding protein</fullName>
    </submittedName>
</protein>
<dbReference type="Proteomes" id="UP000076632">
    <property type="component" value="Unassembled WGS sequence"/>
</dbReference>
<dbReference type="Pfam" id="PF05368">
    <property type="entry name" value="NmrA"/>
    <property type="match status" value="1"/>
</dbReference>
<accession>A0A164ZDW4</accession>
<dbReference type="OMA" id="GADCCFL"/>
<keyword evidence="5" id="KW-1185">Reference proteome</keyword>
<gene>
    <name evidence="4" type="ORF">L228DRAFT_251521</name>
</gene>
<dbReference type="InterPro" id="IPR036291">
    <property type="entry name" value="NAD(P)-bd_dom_sf"/>
</dbReference>
<reference evidence="4 5" key="1">
    <citation type="journal article" date="2016" name="Fungal Biol.">
        <title>The genome of Xylona heveae provides a window into fungal endophytism.</title>
        <authorList>
            <person name="Gazis R."/>
            <person name="Kuo A."/>
            <person name="Riley R."/>
            <person name="LaButti K."/>
            <person name="Lipzen A."/>
            <person name="Lin J."/>
            <person name="Amirebrahimi M."/>
            <person name="Hesse C.N."/>
            <person name="Spatafora J.W."/>
            <person name="Henrissat B."/>
            <person name="Hainaut M."/>
            <person name="Grigoriev I.V."/>
            <person name="Hibbett D.S."/>
        </authorList>
    </citation>
    <scope>NUCLEOTIDE SEQUENCE [LARGE SCALE GENOMIC DNA]</scope>
    <source>
        <strain evidence="4 5">TC161</strain>
    </source>
</reference>
<dbReference type="InterPro" id="IPR008030">
    <property type="entry name" value="NmrA-like"/>
</dbReference>
<dbReference type="RefSeq" id="XP_018184534.1">
    <property type="nucleotide sequence ID" value="XM_018333575.1"/>
</dbReference>
<dbReference type="SUPFAM" id="SSF51735">
    <property type="entry name" value="NAD(P)-binding Rossmann-fold domains"/>
    <property type="match status" value="1"/>
</dbReference>
<dbReference type="GeneID" id="28898712"/>
<comment type="similarity">
    <text evidence="1">Belongs to the NmrA-type oxidoreductase family.</text>
</comment>
<evidence type="ECO:0000313" key="4">
    <source>
        <dbReference type="EMBL" id="KZF18979.1"/>
    </source>
</evidence>
<dbReference type="GO" id="GO:0005634">
    <property type="term" value="C:nucleus"/>
    <property type="evidence" value="ECO:0007669"/>
    <property type="project" value="TreeGrafter"/>
</dbReference>
<proteinExistence type="inferred from homology"/>
<keyword evidence="2" id="KW-0521">NADP</keyword>
<evidence type="ECO:0000256" key="2">
    <source>
        <dbReference type="ARBA" id="ARBA00022857"/>
    </source>
</evidence>
<feature type="domain" description="NmrA-like" evidence="3">
    <location>
        <begin position="4"/>
        <end position="310"/>
    </location>
</feature>
<dbReference type="PANTHER" id="PTHR42748:SF11">
    <property type="entry name" value="NMRA-LIKE DOMAIN-CONTAINING PROTEIN"/>
    <property type="match status" value="1"/>
</dbReference>
<dbReference type="EMBL" id="KV407468">
    <property type="protein sequence ID" value="KZF18979.1"/>
    <property type="molecule type" value="Genomic_DNA"/>
</dbReference>
<name>A0A164ZDW4_XYLHT</name>
<dbReference type="STRING" id="1328760.A0A164ZDW4"/>
<dbReference type="CDD" id="cd05251">
    <property type="entry name" value="NmrA_like_SDR_a"/>
    <property type="match status" value="1"/>
</dbReference>
<dbReference type="Gene3D" id="3.40.50.720">
    <property type="entry name" value="NAD(P)-binding Rossmann-like Domain"/>
    <property type="match status" value="1"/>
</dbReference>
<evidence type="ECO:0000256" key="1">
    <source>
        <dbReference type="ARBA" id="ARBA00006328"/>
    </source>
</evidence>
<dbReference type="OrthoDB" id="3358371at2759"/>
<evidence type="ECO:0000259" key="3">
    <source>
        <dbReference type="Pfam" id="PF05368"/>
    </source>
</evidence>
<sequence>MAPKLLVVFGATGNQGGSLINYVLNDPVLSSEYTLRGVTRNTSSAASQSLSSRGVEMVSADPFSPSTLTSALSNAHTVFGMTNTVYDTADFGAREYAQGVAIADACVAAGVSFLIFSTLAHVSEVSHGKYTKVEGFDAKAKVEQYVRSKSIKSAFFAPGGFMTNYTGHMGPRPTGETDEAGNRIYAIASVMKPDSLIPQIDIEHDTGKYVGAILADPEKFEGKTLAASTELCTHAGIAAALAKKTGRKVVYKQVPVEMWKQFLPPVGANMLSEMMLYIDEFGYYGPNTKELMEATAKVTRGKLTTFEEFLDLSDFKLE</sequence>
<dbReference type="Gene3D" id="3.90.25.10">
    <property type="entry name" value="UDP-galactose 4-epimerase, domain 1"/>
    <property type="match status" value="1"/>
</dbReference>
<dbReference type="InterPro" id="IPR051164">
    <property type="entry name" value="NmrA-like_oxidored"/>
</dbReference>
<organism evidence="4 5">
    <name type="scientific">Xylona heveae (strain CBS 132557 / TC161)</name>
    <dbReference type="NCBI Taxonomy" id="1328760"/>
    <lineage>
        <taxon>Eukaryota</taxon>
        <taxon>Fungi</taxon>
        <taxon>Dikarya</taxon>
        <taxon>Ascomycota</taxon>
        <taxon>Pezizomycotina</taxon>
        <taxon>Xylonomycetes</taxon>
        <taxon>Xylonales</taxon>
        <taxon>Xylonaceae</taxon>
        <taxon>Xylona</taxon>
    </lineage>
</organism>
<dbReference type="AlphaFoldDB" id="A0A164ZDW4"/>